<evidence type="ECO:0000256" key="6">
    <source>
        <dbReference type="ARBA" id="ARBA00023136"/>
    </source>
</evidence>
<dbReference type="PROSITE" id="PS50850">
    <property type="entry name" value="MFS"/>
    <property type="match status" value="1"/>
</dbReference>
<evidence type="ECO:0000256" key="5">
    <source>
        <dbReference type="ARBA" id="ARBA00022989"/>
    </source>
</evidence>
<keyword evidence="4 7" id="KW-0812">Transmembrane</keyword>
<feature type="transmembrane region" description="Helical" evidence="7">
    <location>
        <begin position="420"/>
        <end position="441"/>
    </location>
</feature>
<dbReference type="GO" id="GO:0005886">
    <property type="term" value="C:plasma membrane"/>
    <property type="evidence" value="ECO:0007669"/>
    <property type="project" value="UniProtKB-SubCell"/>
</dbReference>
<dbReference type="AlphaFoldDB" id="A0A9X1SU21"/>
<dbReference type="InterPro" id="IPR011701">
    <property type="entry name" value="MFS"/>
</dbReference>
<feature type="transmembrane region" description="Helical" evidence="7">
    <location>
        <begin position="137"/>
        <end position="159"/>
    </location>
</feature>
<evidence type="ECO:0000259" key="8">
    <source>
        <dbReference type="PROSITE" id="PS50850"/>
    </source>
</evidence>
<dbReference type="EMBL" id="JAJOMB010000006">
    <property type="protein sequence ID" value="MCD5311951.1"/>
    <property type="molecule type" value="Genomic_DNA"/>
</dbReference>
<keyword evidence="2" id="KW-0813">Transport</keyword>
<evidence type="ECO:0000256" key="3">
    <source>
        <dbReference type="ARBA" id="ARBA00022475"/>
    </source>
</evidence>
<dbReference type="Gene3D" id="1.20.1720.10">
    <property type="entry name" value="Multidrug resistance protein D"/>
    <property type="match status" value="1"/>
</dbReference>
<dbReference type="PANTHER" id="PTHR42718">
    <property type="entry name" value="MAJOR FACILITATOR SUPERFAMILY MULTIDRUG TRANSPORTER MFSC"/>
    <property type="match status" value="1"/>
</dbReference>
<accession>A0A9X1SU21</accession>
<keyword evidence="3" id="KW-1003">Cell membrane</keyword>
<dbReference type="NCBIfam" id="TIGR00711">
    <property type="entry name" value="efflux_EmrB"/>
    <property type="match status" value="1"/>
</dbReference>
<feature type="transmembrane region" description="Helical" evidence="7">
    <location>
        <begin position="79"/>
        <end position="98"/>
    </location>
</feature>
<evidence type="ECO:0000256" key="1">
    <source>
        <dbReference type="ARBA" id="ARBA00004651"/>
    </source>
</evidence>
<keyword evidence="5 7" id="KW-1133">Transmembrane helix</keyword>
<feature type="transmembrane region" description="Helical" evidence="7">
    <location>
        <begin position="12"/>
        <end position="35"/>
    </location>
</feature>
<feature type="transmembrane region" description="Helical" evidence="7">
    <location>
        <begin position="264"/>
        <end position="288"/>
    </location>
</feature>
<dbReference type="InterPro" id="IPR004638">
    <property type="entry name" value="EmrB-like"/>
</dbReference>
<dbReference type="Gene3D" id="1.20.1250.20">
    <property type="entry name" value="MFS general substrate transporter like domains"/>
    <property type="match status" value="1"/>
</dbReference>
<dbReference type="InterPro" id="IPR036259">
    <property type="entry name" value="MFS_trans_sf"/>
</dbReference>
<keyword evidence="6 7" id="KW-0472">Membrane</keyword>
<feature type="transmembrane region" description="Helical" evidence="7">
    <location>
        <begin position="226"/>
        <end position="243"/>
    </location>
</feature>
<evidence type="ECO:0000313" key="9">
    <source>
        <dbReference type="EMBL" id="MCD5311951.1"/>
    </source>
</evidence>
<dbReference type="Proteomes" id="UP001138997">
    <property type="component" value="Unassembled WGS sequence"/>
</dbReference>
<sequence length="450" mass="47093">MPTEASERELLRLVGVLLLGAMAALLDTTIVSIAYDDLTRAFRAGVSQVQWVGTAYLLAMVAVIPAMGYLSERFGTRRLWLATLSLFLTGSVLCSMAWSIESLIAFRVVQGLGAGLILPLVLAILAAEAGPRRVGRAMGLVGIPGQLAPMLGPVAGGVIVASLGWRWIFLVNVPIGVTAILLAHRHLHPNSTRTDTRLDRRGLALLIPAVILLMAGLSIADQQWTMSAGLAAIGAVLVVAFIGHARAQGEKALVDLTLLRKGSFAIAALLVFLSGACLYGPMLLMPLFFQRARGFEVDQVGWLLAPQGLGLMLALWFAGRWADRSGPRIVATLGAAALVGGLALFAWFDEAPTGVLGCALFVMGAGFGGIGAGTSTASYRDVAKDRIPRAASLLSVVQRIGASLGTVVAALILGATGTTFGPAFTAILVLTVAVLVVTRFLPSSPVEKRE</sequence>
<dbReference type="SUPFAM" id="SSF103473">
    <property type="entry name" value="MFS general substrate transporter"/>
    <property type="match status" value="1"/>
</dbReference>
<feature type="transmembrane region" description="Helical" evidence="7">
    <location>
        <begin position="203"/>
        <end position="220"/>
    </location>
</feature>
<dbReference type="GO" id="GO:0022857">
    <property type="term" value="F:transmembrane transporter activity"/>
    <property type="evidence" value="ECO:0007669"/>
    <property type="project" value="InterPro"/>
</dbReference>
<evidence type="ECO:0000313" key="10">
    <source>
        <dbReference type="Proteomes" id="UP001138997"/>
    </source>
</evidence>
<feature type="transmembrane region" description="Helical" evidence="7">
    <location>
        <begin position="354"/>
        <end position="379"/>
    </location>
</feature>
<reference evidence="9" key="1">
    <citation type="submission" date="2021-11" db="EMBL/GenBank/DDBJ databases">
        <title>Streptomyces corallinus and Kineosporia corallina sp. nov., two new coral-derived marine actinobacteria.</title>
        <authorList>
            <person name="Buangrab K."/>
            <person name="Sutthacheep M."/>
            <person name="Yeemin T."/>
            <person name="Harunari E."/>
            <person name="Igarashi Y."/>
            <person name="Sripreechasak P."/>
            <person name="Kanchanasin P."/>
            <person name="Tanasupawat S."/>
            <person name="Phongsopitanun W."/>
        </authorList>
    </citation>
    <scope>NUCLEOTIDE SEQUENCE</scope>
    <source>
        <strain evidence="9">JCM 31032</strain>
    </source>
</reference>
<feature type="transmembrane region" description="Helical" evidence="7">
    <location>
        <begin position="300"/>
        <end position="317"/>
    </location>
</feature>
<dbReference type="RefSeq" id="WP_231441672.1">
    <property type="nucleotide sequence ID" value="NZ_JAJOMB010000006.1"/>
</dbReference>
<feature type="transmembrane region" description="Helical" evidence="7">
    <location>
        <begin position="329"/>
        <end position="348"/>
    </location>
</feature>
<proteinExistence type="predicted"/>
<keyword evidence="10" id="KW-1185">Reference proteome</keyword>
<feature type="transmembrane region" description="Helical" evidence="7">
    <location>
        <begin position="55"/>
        <end position="72"/>
    </location>
</feature>
<feature type="domain" description="Major facilitator superfamily (MFS) profile" evidence="8">
    <location>
        <begin position="13"/>
        <end position="445"/>
    </location>
</feature>
<evidence type="ECO:0000256" key="7">
    <source>
        <dbReference type="SAM" id="Phobius"/>
    </source>
</evidence>
<evidence type="ECO:0000256" key="2">
    <source>
        <dbReference type="ARBA" id="ARBA00022448"/>
    </source>
</evidence>
<comment type="caution">
    <text evidence="9">The sequence shown here is derived from an EMBL/GenBank/DDBJ whole genome shotgun (WGS) entry which is preliminary data.</text>
</comment>
<feature type="transmembrane region" description="Helical" evidence="7">
    <location>
        <begin position="391"/>
        <end position="414"/>
    </location>
</feature>
<dbReference type="PANTHER" id="PTHR42718:SF48">
    <property type="entry name" value="CONSERVED TWO-DOMAIN MEMBRANE PROTEIN-RELATED"/>
    <property type="match status" value="1"/>
</dbReference>
<organism evidence="9 10">
    <name type="scientific">Kineosporia babensis</name>
    <dbReference type="NCBI Taxonomy" id="499548"/>
    <lineage>
        <taxon>Bacteria</taxon>
        <taxon>Bacillati</taxon>
        <taxon>Actinomycetota</taxon>
        <taxon>Actinomycetes</taxon>
        <taxon>Kineosporiales</taxon>
        <taxon>Kineosporiaceae</taxon>
        <taxon>Kineosporia</taxon>
    </lineage>
</organism>
<name>A0A9X1SU21_9ACTN</name>
<evidence type="ECO:0000256" key="4">
    <source>
        <dbReference type="ARBA" id="ARBA00022692"/>
    </source>
</evidence>
<gene>
    <name evidence="9" type="ORF">LR394_13655</name>
</gene>
<protein>
    <submittedName>
        <fullName evidence="9">DHA2 family efflux MFS transporter permease subunit</fullName>
    </submittedName>
</protein>
<dbReference type="InterPro" id="IPR020846">
    <property type="entry name" value="MFS_dom"/>
</dbReference>
<comment type="subcellular location">
    <subcellularLocation>
        <location evidence="1">Cell membrane</location>
        <topology evidence="1">Multi-pass membrane protein</topology>
    </subcellularLocation>
</comment>
<feature type="transmembrane region" description="Helical" evidence="7">
    <location>
        <begin position="165"/>
        <end position="183"/>
    </location>
</feature>
<dbReference type="Pfam" id="PF07690">
    <property type="entry name" value="MFS_1"/>
    <property type="match status" value="1"/>
</dbReference>
<feature type="transmembrane region" description="Helical" evidence="7">
    <location>
        <begin position="104"/>
        <end position="125"/>
    </location>
</feature>